<dbReference type="EMBL" id="CP002108">
    <property type="protein sequence ID" value="ADR24193.1"/>
    <property type="molecule type" value="Genomic_DNA"/>
</dbReference>
<evidence type="ECO:0000313" key="2">
    <source>
        <dbReference type="Proteomes" id="UP000008712"/>
    </source>
</evidence>
<organism evidence="1 2">
    <name type="scientific">Mycoplasma leachii (strain DSM 21131 / NCTC 10133 / N29 / PG50)</name>
    <dbReference type="NCBI Taxonomy" id="880447"/>
    <lineage>
        <taxon>Bacteria</taxon>
        <taxon>Bacillati</taxon>
        <taxon>Mycoplasmatota</taxon>
        <taxon>Mollicutes</taxon>
        <taxon>Mycoplasmataceae</taxon>
        <taxon>Mycoplasma</taxon>
    </lineage>
</organism>
<accession>E4PT32</accession>
<dbReference type="KEGG" id="mlc:MSB_A0059"/>
<keyword evidence="2" id="KW-1185">Reference proteome</keyword>
<dbReference type="AlphaFoldDB" id="E4PT32"/>
<dbReference type="HOGENOM" id="CLU_3292725_0_0_14"/>
<proteinExistence type="predicted"/>
<protein>
    <submittedName>
        <fullName evidence="1">Uncharacterized protein</fullName>
    </submittedName>
</protein>
<name>E4PT32_MYCLG</name>
<gene>
    <name evidence="1" type="ordered locus">MSB_A0059</name>
</gene>
<sequence>MKKCTHKNKNVLPSGKTLSCEDCMEHDLKIILNILAEADK</sequence>
<reference evidence="1 2" key="2">
    <citation type="journal article" date="2012" name="J. Bacteriol.">
        <title>Complete Genome Sequences of Mycoplasma leachii Strain PG50T and the Pathogenic Mycoplasma mycoides subsp. mycoides Small Colony Biotype Strain Gladysdale.</title>
        <authorList>
            <person name="Wise K.S."/>
            <person name="Calcutt M.J."/>
            <person name="Foecking M.F."/>
            <person name="Madupu R."/>
            <person name="Deboy R.T."/>
            <person name="Roske K."/>
            <person name="Hvinden M.L."/>
            <person name="Martin T.R."/>
            <person name="Durkin A.S."/>
            <person name="Glass J.I."/>
            <person name="Methe B.A."/>
        </authorList>
    </citation>
    <scope>NUCLEOTIDE SEQUENCE [LARGE SCALE GENOMIC DNA]</scope>
    <source>
        <strain evidence="2">DSM 21131 / NCTC 10133 / N29 / PG50</strain>
    </source>
</reference>
<dbReference type="RefSeq" id="WP_013447380.1">
    <property type="nucleotide sequence ID" value="NC_014751.1"/>
</dbReference>
<evidence type="ECO:0000313" key="1">
    <source>
        <dbReference type="EMBL" id="ADR24193.1"/>
    </source>
</evidence>
<reference evidence="2" key="1">
    <citation type="submission" date="2010-07" db="EMBL/GenBank/DDBJ databases">
        <title>Genome sequence of Mycoplasma leachii PG50 MU clone A8.</title>
        <authorList>
            <person name="Wise K."/>
            <person name="Calcutt M.J."/>
            <person name="Foecking M.F."/>
            <person name="Madupu R."/>
            <person name="DeBoy R.T."/>
            <person name="Roske K."/>
            <person name="Martin T.R."/>
            <person name="Hvinden M.L."/>
            <person name="Durkin A.S."/>
            <person name="Glass J."/>
            <person name="Methe B.A."/>
        </authorList>
    </citation>
    <scope>NUCLEOTIDE SEQUENCE [LARGE SCALE GENOMIC DNA]</scope>
    <source>
        <strain evidence="2">DSM 21131 / NCTC 10133 / N29 / PG50</strain>
    </source>
</reference>
<dbReference type="Proteomes" id="UP000008712">
    <property type="component" value="Chromosome"/>
</dbReference>